<dbReference type="PANTHER" id="PTHR11908:SF157">
    <property type="entry name" value="XANTHINE DEHYDROGENASE SUBUNIT D-RELATED"/>
    <property type="match status" value="1"/>
</dbReference>
<dbReference type="RefSeq" id="WP_422920271.1">
    <property type="nucleotide sequence ID" value="NZ_JAMZEJ010000007.1"/>
</dbReference>
<dbReference type="InterPro" id="IPR036884">
    <property type="entry name" value="2Fe-2S-bd_dom_sf"/>
</dbReference>
<dbReference type="Gene3D" id="1.10.150.120">
    <property type="entry name" value="[2Fe-2S]-binding domain"/>
    <property type="match status" value="1"/>
</dbReference>
<dbReference type="SUPFAM" id="SSF54292">
    <property type="entry name" value="2Fe-2S ferredoxin-like"/>
    <property type="match status" value="1"/>
</dbReference>
<sequence>MRLTVDGLPETLAPRPGQCLRTALRETGHHGVKKGCDAGDCGACTVLLDGVPVHSCLLPAFRAENRSVTTVRGLERDGTLHPVQQAFLDHNAFQCGFCTPGMLVTAASLDQEQRQELGRALKGNICRCTGYGPIADAVASLDLPDAASPRDERSLPPPAGPDVVRGRAGYTLDAAAPAGLLHMVLLRSPHPHARIRHIDAEAARAAPGVHLVLTHRDAPDLLYSSAQHERYVDSPDDTRLLDDVVRHVGQRVAAVVADSVAQAEEARALIRVEYELLPPVLSPEAALLPGAPAIHRKDAAASRIADPERNVVGTVRDEIGDVAAGFAEADIVHGAEYRTQRMSHAYLETLSAIAEVDGDGLLTVRSSTQVPFLTREALARVLELPRNKVRVLCGRVGGGFGGKQEMLCEDVAALAALRLRRPVQIEFTRTEQFEAAPCRHPMRIGIRLGARRDGILTAMELRVLSDTGAYGNHGPAVLYHATNESIGLYRCPNKKVDAQVVYTTTPPSGAFRGFGLGQVIFGLEQSVDAVARELGMDPVRFRELNVVKPGDPMTSTRFALHDVEYGSYGLDQCLEHVRTALDAAREEPLPPEIATDPDWRVGTGSATAMIDSAPPFGHKASVRLMLREDGRFELVVGTAEFGNGSTTTHLQIAARTLGTAPCRIAVRQSDTALLDHDTGAFGSTGTAIAGLATQDAARRLLALLREQAAAMHGGAPDTWRLDGDTLSDGVRHLPLSALAPLEADGHASGTPRTVCFNVHGFRLAVHPPTGTIRILRSVHAADAGHVLNPMQCRGQVEGGVAQGLGAALFERIRLDGNGGVENPAFRSYHVPRLADLPRTEVFFADTHDSTGPLGAKSMSESPFNPVPAALANALFDATGVRFTETPFTRDIVWRQLREACPTPASGARTLQTDGAPAGP</sequence>
<keyword evidence="3" id="KW-0560">Oxidoreductase</keyword>
<dbReference type="InterPro" id="IPR037165">
    <property type="entry name" value="AldOxase/xan_DH_Mopterin-bd_sf"/>
</dbReference>
<feature type="domain" description="2Fe-2S ferredoxin-type" evidence="5">
    <location>
        <begin position="1"/>
        <end position="74"/>
    </location>
</feature>
<dbReference type="InterPro" id="IPR006058">
    <property type="entry name" value="2Fe2S_fd_BS"/>
</dbReference>
<comment type="similarity">
    <text evidence="1">Belongs to the xanthine dehydrogenase family.</text>
</comment>
<dbReference type="Pfam" id="PF01315">
    <property type="entry name" value="Ald_Xan_dh_C"/>
    <property type="match status" value="1"/>
</dbReference>
<dbReference type="SMART" id="SM01008">
    <property type="entry name" value="Ald_Xan_dh_C"/>
    <property type="match status" value="1"/>
</dbReference>
<dbReference type="InterPro" id="IPR046867">
    <property type="entry name" value="AldOxase/xan_DH_MoCoBD2"/>
</dbReference>
<evidence type="ECO:0000256" key="4">
    <source>
        <dbReference type="ARBA" id="ARBA00023004"/>
    </source>
</evidence>
<dbReference type="Gene3D" id="3.90.1170.50">
    <property type="entry name" value="Aldehyde oxidase/xanthine dehydrogenase, a/b hammerhead"/>
    <property type="match status" value="1"/>
</dbReference>
<dbReference type="InterPro" id="IPR002888">
    <property type="entry name" value="2Fe-2S-bd"/>
</dbReference>
<dbReference type="Pfam" id="PF01799">
    <property type="entry name" value="Fer2_2"/>
    <property type="match status" value="1"/>
</dbReference>
<evidence type="ECO:0000313" key="6">
    <source>
        <dbReference type="EMBL" id="MCQ8241522.1"/>
    </source>
</evidence>
<proteinExistence type="inferred from homology"/>
<dbReference type="CDD" id="cd00207">
    <property type="entry name" value="fer2"/>
    <property type="match status" value="1"/>
</dbReference>
<evidence type="ECO:0000256" key="3">
    <source>
        <dbReference type="ARBA" id="ARBA00023002"/>
    </source>
</evidence>
<dbReference type="Pfam" id="PF02738">
    <property type="entry name" value="MoCoBD_1"/>
    <property type="match status" value="1"/>
</dbReference>
<dbReference type="InterPro" id="IPR036010">
    <property type="entry name" value="2Fe-2S_ferredoxin-like_sf"/>
</dbReference>
<name>A0ABT1VYV3_9PROT</name>
<keyword evidence="4" id="KW-0408">Iron</keyword>
<dbReference type="InterPro" id="IPR012675">
    <property type="entry name" value="Beta-grasp_dom_sf"/>
</dbReference>
<evidence type="ECO:0000256" key="2">
    <source>
        <dbReference type="ARBA" id="ARBA00022723"/>
    </source>
</evidence>
<dbReference type="Pfam" id="PF20256">
    <property type="entry name" value="MoCoBD_2"/>
    <property type="match status" value="1"/>
</dbReference>
<evidence type="ECO:0000256" key="1">
    <source>
        <dbReference type="ARBA" id="ARBA00006849"/>
    </source>
</evidence>
<dbReference type="SUPFAM" id="SSF47741">
    <property type="entry name" value="CO dehydrogenase ISP C-domain like"/>
    <property type="match status" value="1"/>
</dbReference>
<keyword evidence="2" id="KW-0479">Metal-binding</keyword>
<gene>
    <name evidence="6" type="ORF">NFI88_11815</name>
</gene>
<comment type="caution">
    <text evidence="6">The sequence shown here is derived from an EMBL/GenBank/DDBJ whole genome shotgun (WGS) entry which is preliminary data.</text>
</comment>
<dbReference type="EMBL" id="JAMZEJ010000007">
    <property type="protein sequence ID" value="MCQ8241522.1"/>
    <property type="molecule type" value="Genomic_DNA"/>
</dbReference>
<reference evidence="6 7" key="1">
    <citation type="submission" date="2022-06" db="EMBL/GenBank/DDBJ databases">
        <title>Rhizosaccharibacter gen. nov. sp. nov. KSS12, endophytic bacteria isolated from sugarcane.</title>
        <authorList>
            <person name="Pitiwittayakul N."/>
        </authorList>
    </citation>
    <scope>NUCLEOTIDE SEQUENCE [LARGE SCALE GENOMIC DNA]</scope>
    <source>
        <strain evidence="6 7">KSS12</strain>
    </source>
</reference>
<dbReference type="InterPro" id="IPR001041">
    <property type="entry name" value="2Fe-2S_ferredoxin-type"/>
</dbReference>
<dbReference type="Gene3D" id="3.30.365.10">
    <property type="entry name" value="Aldehyde oxidase/xanthine dehydrogenase, molybdopterin binding domain"/>
    <property type="match status" value="4"/>
</dbReference>
<dbReference type="SUPFAM" id="SSF56003">
    <property type="entry name" value="Molybdenum cofactor-binding domain"/>
    <property type="match status" value="1"/>
</dbReference>
<dbReference type="InterPro" id="IPR000674">
    <property type="entry name" value="Ald_Oxase/Xan_DH_a/b"/>
</dbReference>
<evidence type="ECO:0000259" key="5">
    <source>
        <dbReference type="PROSITE" id="PS51085"/>
    </source>
</evidence>
<dbReference type="PROSITE" id="PS51085">
    <property type="entry name" value="2FE2S_FER_2"/>
    <property type="match status" value="1"/>
</dbReference>
<keyword evidence="7" id="KW-1185">Reference proteome</keyword>
<accession>A0ABT1VYV3</accession>
<dbReference type="Proteomes" id="UP001524547">
    <property type="component" value="Unassembled WGS sequence"/>
</dbReference>
<dbReference type="Gene3D" id="3.10.20.30">
    <property type="match status" value="1"/>
</dbReference>
<dbReference type="SUPFAM" id="SSF54665">
    <property type="entry name" value="CO dehydrogenase molybdoprotein N-domain-like"/>
    <property type="match status" value="1"/>
</dbReference>
<dbReference type="PROSITE" id="PS00197">
    <property type="entry name" value="2FE2S_FER_1"/>
    <property type="match status" value="1"/>
</dbReference>
<evidence type="ECO:0000313" key="7">
    <source>
        <dbReference type="Proteomes" id="UP001524547"/>
    </source>
</evidence>
<dbReference type="PANTHER" id="PTHR11908">
    <property type="entry name" value="XANTHINE DEHYDROGENASE"/>
    <property type="match status" value="1"/>
</dbReference>
<protein>
    <submittedName>
        <fullName evidence="6">Molybdopterin-dependent oxidoreductase</fullName>
    </submittedName>
</protein>
<dbReference type="Pfam" id="PF00111">
    <property type="entry name" value="Fer2"/>
    <property type="match status" value="1"/>
</dbReference>
<organism evidence="6 7">
    <name type="scientific">Rhizosaccharibacter radicis</name>
    <dbReference type="NCBI Taxonomy" id="2782605"/>
    <lineage>
        <taxon>Bacteria</taxon>
        <taxon>Pseudomonadati</taxon>
        <taxon>Pseudomonadota</taxon>
        <taxon>Alphaproteobacteria</taxon>
        <taxon>Acetobacterales</taxon>
        <taxon>Acetobacteraceae</taxon>
        <taxon>Rhizosaccharibacter</taxon>
    </lineage>
</organism>
<dbReference type="InterPro" id="IPR036856">
    <property type="entry name" value="Ald_Oxase/Xan_DH_a/b_sf"/>
</dbReference>
<dbReference type="InterPro" id="IPR016208">
    <property type="entry name" value="Ald_Oxase/xanthine_DH-like"/>
</dbReference>
<dbReference type="InterPro" id="IPR008274">
    <property type="entry name" value="AldOxase/xan_DH_MoCoBD1"/>
</dbReference>